<evidence type="ECO:0000256" key="6">
    <source>
        <dbReference type="ARBA" id="ARBA00037781"/>
    </source>
</evidence>
<sequence length="184" mass="20515">MTTNECSVHLIVKAANFAAIAHRTQLRKDGSTPYINHPIGVANILTELGGVSDPNVIAAALLHDTIEDCDVTSEQIEHEFGAKIKSIVDEVTDDKSLPKAERKRLQIVHAPNISKEAKLVKLADKLYNLRDLLRKTPIGWDTKRVQEYFEWASEVIAGLRGINKPIEDELILVFAKKNIKLGEK</sequence>
<dbReference type="Gene3D" id="1.10.3210.10">
    <property type="entry name" value="Hypothetical protein af1432"/>
    <property type="match status" value="1"/>
</dbReference>
<comment type="similarity">
    <text evidence="7">Belongs to the MESH1 family.</text>
</comment>
<evidence type="ECO:0000256" key="2">
    <source>
        <dbReference type="ARBA" id="ARBA00022723"/>
    </source>
</evidence>
<reference evidence="13" key="1">
    <citation type="submission" date="2022-12" db="EMBL/GenBank/DDBJ databases">
        <title>Genome assemblies of Blomia tropicalis.</title>
        <authorList>
            <person name="Cui Y."/>
        </authorList>
    </citation>
    <scope>NUCLEOTIDE SEQUENCE</scope>
    <source>
        <tissue evidence="13">Adult mites</tissue>
    </source>
</reference>
<dbReference type="SMART" id="SM00471">
    <property type="entry name" value="HDc"/>
    <property type="match status" value="1"/>
</dbReference>
<dbReference type="Proteomes" id="UP001142055">
    <property type="component" value="Chromosome 1"/>
</dbReference>
<dbReference type="SUPFAM" id="SSF109604">
    <property type="entry name" value="HD-domain/PDEase-like"/>
    <property type="match status" value="1"/>
</dbReference>
<dbReference type="PANTHER" id="PTHR46246:SF1">
    <property type="entry name" value="GUANOSINE-3',5'-BIS(DIPHOSPHATE) 3'-PYROPHOSPHOHYDROLASE MESH1"/>
    <property type="match status" value="1"/>
</dbReference>
<dbReference type="CDD" id="cd00077">
    <property type="entry name" value="HDc"/>
    <property type="match status" value="1"/>
</dbReference>
<comment type="catalytic activity">
    <reaction evidence="11">
        <text>guanosine 3',5'-bis(diphosphate) + H2O = GDP + diphosphate + H(+)</text>
        <dbReference type="Rhea" id="RHEA:14253"/>
        <dbReference type="ChEBI" id="CHEBI:15377"/>
        <dbReference type="ChEBI" id="CHEBI:15378"/>
        <dbReference type="ChEBI" id="CHEBI:33019"/>
        <dbReference type="ChEBI" id="CHEBI:58189"/>
        <dbReference type="ChEBI" id="CHEBI:77828"/>
        <dbReference type="EC" id="3.1.7.2"/>
    </reaction>
</comment>
<evidence type="ECO:0000259" key="12">
    <source>
        <dbReference type="PROSITE" id="PS51831"/>
    </source>
</evidence>
<keyword evidence="2" id="KW-0479">Metal-binding</keyword>
<evidence type="ECO:0000256" key="3">
    <source>
        <dbReference type="ARBA" id="ARBA00022801"/>
    </source>
</evidence>
<comment type="caution">
    <text evidence="13">The sequence shown here is derived from an EMBL/GenBank/DDBJ whole genome shotgun (WGS) entry which is preliminary data.</text>
</comment>
<comment type="cofactor">
    <cofactor evidence="1">
        <name>Mn(2+)</name>
        <dbReference type="ChEBI" id="CHEBI:29035"/>
    </cofactor>
</comment>
<dbReference type="OMA" id="PPWRERK"/>
<evidence type="ECO:0000256" key="4">
    <source>
        <dbReference type="ARBA" id="ARBA00023211"/>
    </source>
</evidence>
<dbReference type="PROSITE" id="PS51831">
    <property type="entry name" value="HD"/>
    <property type="match status" value="1"/>
</dbReference>
<dbReference type="PANTHER" id="PTHR46246">
    <property type="entry name" value="GUANOSINE-3',5'-BIS(DIPHOSPHATE) 3'-PYROPHOSPHOHYDROLASE MESH1"/>
    <property type="match status" value="1"/>
</dbReference>
<dbReference type="AlphaFoldDB" id="A0A9Q0MFI7"/>
<name>A0A9Q0MFI7_BLOTA</name>
<dbReference type="InterPro" id="IPR052194">
    <property type="entry name" value="MESH1"/>
</dbReference>
<keyword evidence="4" id="KW-0464">Manganese</keyword>
<dbReference type="GO" id="GO:0046872">
    <property type="term" value="F:metal ion binding"/>
    <property type="evidence" value="ECO:0007669"/>
    <property type="project" value="UniProtKB-KW"/>
</dbReference>
<dbReference type="InterPro" id="IPR003607">
    <property type="entry name" value="HD/PDEase_dom"/>
</dbReference>
<evidence type="ECO:0000256" key="11">
    <source>
        <dbReference type="ARBA" id="ARBA00047968"/>
    </source>
</evidence>
<evidence type="ECO:0000256" key="5">
    <source>
        <dbReference type="ARBA" id="ARBA00024387"/>
    </source>
</evidence>
<organism evidence="13 14">
    <name type="scientific">Blomia tropicalis</name>
    <name type="common">Mite</name>
    <dbReference type="NCBI Taxonomy" id="40697"/>
    <lineage>
        <taxon>Eukaryota</taxon>
        <taxon>Metazoa</taxon>
        <taxon>Ecdysozoa</taxon>
        <taxon>Arthropoda</taxon>
        <taxon>Chelicerata</taxon>
        <taxon>Arachnida</taxon>
        <taxon>Acari</taxon>
        <taxon>Acariformes</taxon>
        <taxon>Sarcoptiformes</taxon>
        <taxon>Astigmata</taxon>
        <taxon>Glycyphagoidea</taxon>
        <taxon>Echimyopodidae</taxon>
        <taxon>Blomia</taxon>
    </lineage>
</organism>
<evidence type="ECO:0000256" key="7">
    <source>
        <dbReference type="ARBA" id="ARBA00038354"/>
    </source>
</evidence>
<evidence type="ECO:0000256" key="10">
    <source>
        <dbReference type="ARBA" id="ARBA00041770"/>
    </source>
</evidence>
<evidence type="ECO:0000313" key="14">
    <source>
        <dbReference type="Proteomes" id="UP001142055"/>
    </source>
</evidence>
<dbReference type="EC" id="3.1.7.2" evidence="5"/>
<feature type="domain" description="HD" evidence="12">
    <location>
        <begin position="34"/>
        <end position="129"/>
    </location>
</feature>
<dbReference type="InterPro" id="IPR006674">
    <property type="entry name" value="HD_domain"/>
</dbReference>
<dbReference type="FunFam" id="1.10.3210.10:FF:000012">
    <property type="entry name" value="HD domain containing 3"/>
    <property type="match status" value="1"/>
</dbReference>
<evidence type="ECO:0000313" key="13">
    <source>
        <dbReference type="EMBL" id="KAJ6224599.1"/>
    </source>
</evidence>
<accession>A0A9Q0MFI7</accession>
<dbReference type="Pfam" id="PF13328">
    <property type="entry name" value="HD_4"/>
    <property type="match status" value="1"/>
</dbReference>
<evidence type="ECO:0000256" key="1">
    <source>
        <dbReference type="ARBA" id="ARBA00001936"/>
    </source>
</evidence>
<dbReference type="GO" id="GO:0008893">
    <property type="term" value="F:guanosine-3',5'-bis(diphosphate) 3'-diphosphatase activity"/>
    <property type="evidence" value="ECO:0007669"/>
    <property type="project" value="UniProtKB-EC"/>
</dbReference>
<evidence type="ECO:0000256" key="9">
    <source>
        <dbReference type="ARBA" id="ARBA00041464"/>
    </source>
</evidence>
<dbReference type="EMBL" id="JAPWDV010000001">
    <property type="protein sequence ID" value="KAJ6224599.1"/>
    <property type="molecule type" value="Genomic_DNA"/>
</dbReference>
<keyword evidence="14" id="KW-1185">Reference proteome</keyword>
<protein>
    <recommendedName>
        <fullName evidence="8">Guanosine-3',5'-bis(diphosphate) 3'-pyrophosphohydrolase MESH1</fullName>
        <ecNumber evidence="5">3.1.7.2</ecNumber>
    </recommendedName>
    <alternativeName>
        <fullName evidence="9">Metazoan SpoT homolog 1</fullName>
    </alternativeName>
    <alternativeName>
        <fullName evidence="10">Penta-phosphate guanosine-3'-pyrophosphohydrolase</fullName>
    </alternativeName>
</protein>
<proteinExistence type="inferred from homology"/>
<gene>
    <name evidence="13" type="ORF">RDWZM_003144</name>
</gene>
<comment type="function">
    <text evidence="6">ppGpp hydrolyzing enzyme involved in starvation response.</text>
</comment>
<evidence type="ECO:0000256" key="8">
    <source>
        <dbReference type="ARBA" id="ARBA00040793"/>
    </source>
</evidence>
<keyword evidence="3" id="KW-0378">Hydrolase</keyword>